<comment type="caution">
    <text evidence="1">The sequence shown here is derived from an EMBL/GenBank/DDBJ whole genome shotgun (WGS) entry which is preliminary data.</text>
</comment>
<proteinExistence type="predicted"/>
<accession>A0A9K3D998</accession>
<evidence type="ECO:0000313" key="1">
    <source>
        <dbReference type="EMBL" id="GIQ90456.1"/>
    </source>
</evidence>
<organism evidence="1 2">
    <name type="scientific">Kipferlia bialata</name>
    <dbReference type="NCBI Taxonomy" id="797122"/>
    <lineage>
        <taxon>Eukaryota</taxon>
        <taxon>Metamonada</taxon>
        <taxon>Carpediemonas-like organisms</taxon>
        <taxon>Kipferlia</taxon>
    </lineage>
</organism>
<reference evidence="1 2" key="1">
    <citation type="journal article" date="2018" name="PLoS ONE">
        <title>The draft genome of Kipferlia bialata reveals reductive genome evolution in fornicate parasites.</title>
        <authorList>
            <person name="Tanifuji G."/>
            <person name="Takabayashi S."/>
            <person name="Kume K."/>
            <person name="Takagi M."/>
            <person name="Nakayama T."/>
            <person name="Kamikawa R."/>
            <person name="Inagaki Y."/>
            <person name="Hashimoto T."/>
        </authorList>
    </citation>
    <scope>NUCLEOTIDE SEQUENCE [LARGE SCALE GENOMIC DNA]</scope>
    <source>
        <strain evidence="1">NY0173</strain>
    </source>
</reference>
<dbReference type="AlphaFoldDB" id="A0A9K3D998"/>
<evidence type="ECO:0000313" key="2">
    <source>
        <dbReference type="Proteomes" id="UP000265618"/>
    </source>
</evidence>
<sequence>MSDSQISLSPRTRVSEVTTLTVRGEEWKQRVAYVVAVCPIKSGEVFVVFRTRSGEKGKGSGCAILSVSEGDAGLVCDWIEDCPVSDPANFEILCPDSMPQVL</sequence>
<keyword evidence="2" id="KW-1185">Reference proteome</keyword>
<protein>
    <submittedName>
        <fullName evidence="1">Uncharacterized protein</fullName>
    </submittedName>
</protein>
<name>A0A9K3D998_9EUKA</name>
<dbReference type="Proteomes" id="UP000265618">
    <property type="component" value="Unassembled WGS sequence"/>
</dbReference>
<gene>
    <name evidence="1" type="ORF">KIPB_013257</name>
</gene>
<dbReference type="EMBL" id="BDIP01006203">
    <property type="protein sequence ID" value="GIQ90456.1"/>
    <property type="molecule type" value="Genomic_DNA"/>
</dbReference>